<dbReference type="SUPFAM" id="SSF53474">
    <property type="entry name" value="alpha/beta-Hydrolases"/>
    <property type="match status" value="1"/>
</dbReference>
<gene>
    <name evidence="3" type="ORF">PHSY_002010</name>
</gene>
<organism evidence="3 4">
    <name type="scientific">Pseudozyma hubeiensis (strain SY62)</name>
    <name type="common">Yeast</name>
    <dbReference type="NCBI Taxonomy" id="1305764"/>
    <lineage>
        <taxon>Eukaryota</taxon>
        <taxon>Fungi</taxon>
        <taxon>Dikarya</taxon>
        <taxon>Basidiomycota</taxon>
        <taxon>Ustilaginomycotina</taxon>
        <taxon>Ustilaginomycetes</taxon>
        <taxon>Ustilaginales</taxon>
        <taxon>Ustilaginaceae</taxon>
        <taxon>Pseudozyma</taxon>
    </lineage>
</organism>
<evidence type="ECO:0000313" key="3">
    <source>
        <dbReference type="EMBL" id="GAC94439.1"/>
    </source>
</evidence>
<dbReference type="PANTHER" id="PTHR35560:SF3">
    <property type="entry name" value="PEPTIDASE S9 PROLYL OLIGOPEPTIDASE CATALYTIC DOMAIN-CONTAINING PROTEIN"/>
    <property type="match status" value="1"/>
</dbReference>
<dbReference type="EMBL" id="DF238784">
    <property type="protein sequence ID" value="GAC94439.1"/>
    <property type="molecule type" value="Genomic_DNA"/>
</dbReference>
<evidence type="ECO:0000256" key="1">
    <source>
        <dbReference type="SAM" id="MobiDB-lite"/>
    </source>
</evidence>
<keyword evidence="4" id="KW-1185">Reference proteome</keyword>
<dbReference type="PANTHER" id="PTHR35560">
    <property type="entry name" value="BLL0132 PROTEIN"/>
    <property type="match status" value="1"/>
</dbReference>
<dbReference type="GeneID" id="24107305"/>
<dbReference type="HOGENOM" id="CLU_023751_4_1_1"/>
<feature type="signal peptide" evidence="2">
    <location>
        <begin position="1"/>
        <end position="27"/>
    </location>
</feature>
<dbReference type="InterPro" id="IPR029058">
    <property type="entry name" value="AB_hydrolase_fold"/>
</dbReference>
<dbReference type="STRING" id="1305764.R9P043"/>
<evidence type="ECO:0000256" key="2">
    <source>
        <dbReference type="SAM" id="SignalP"/>
    </source>
</evidence>
<protein>
    <submittedName>
        <fullName evidence="3">Uncharacterized protein</fullName>
    </submittedName>
</protein>
<keyword evidence="2" id="KW-0732">Signal</keyword>
<reference evidence="4" key="1">
    <citation type="journal article" date="2013" name="Genome Announc.">
        <title>Draft genome sequence of the basidiomycetous yeast-like fungus Pseudozyma hubeiensis SY62, which produces an abundant amount of the biosurfactant mannosylerythritol lipids.</title>
        <authorList>
            <person name="Konishi M."/>
            <person name="Hatada Y."/>
            <person name="Horiuchi J."/>
        </authorList>
    </citation>
    <scope>NUCLEOTIDE SEQUENCE [LARGE SCALE GENOMIC DNA]</scope>
    <source>
        <strain evidence="4">SY62</strain>
    </source>
</reference>
<name>R9P043_PSEHS</name>
<proteinExistence type="predicted"/>
<dbReference type="OrthoDB" id="5985073at2759"/>
<dbReference type="Gene3D" id="3.40.50.1820">
    <property type="entry name" value="alpha/beta hydrolase"/>
    <property type="match status" value="1"/>
</dbReference>
<feature type="region of interest" description="Disordered" evidence="1">
    <location>
        <begin position="453"/>
        <end position="472"/>
    </location>
</feature>
<evidence type="ECO:0000313" key="4">
    <source>
        <dbReference type="Proteomes" id="UP000014071"/>
    </source>
</evidence>
<sequence>MKVVAATSSSVLSLAAAVLAATASSSADPSAQRPAHLVRRQAASQVDGMGVAQLAIYQQAFTDPVAAAKAANAQPYIAGQYATGNLYRYNLATDNGQLPWNTNVPFIPEAAVNGSVDGGWQALPEIQGMSLNRTFAAAPGAVMPFYQTAGYDSSKIKRAVMIMPGKPRDCWKYTSLVQNALDVYITNPQSVSSNPDGSPSGNARTSQDEVLILGPCWMNQNDRAAGAIQEGELYWRNGQWQSGMASRGPGDTAVSSYQVMDAFLDTLFDKTQFPSLDAVVVAGHSMGAQMVQRYSVVKQPASYDGNVTFWIGNPGSYVWLTSTRPNQSNTSCQADYDNWAYGLDGSGVPNYVRDRVKHDKQIVSTFQTRNVHYNYGLLDNGQGDTACEASYQGANHLERGCQFVESVAALSGGSLPSTQTANFMPNVSHQDYSMLSYNVSLYRLFEEVPAGASANGSSSGSSGSSKNTASKGSGGSASAASSMYNVGVLAAAAGVTLTFGVGLL</sequence>
<accession>R9P043</accession>
<dbReference type="AlphaFoldDB" id="R9P043"/>
<dbReference type="Proteomes" id="UP000014071">
    <property type="component" value="Unassembled WGS sequence"/>
</dbReference>
<dbReference type="eggNOG" id="ENOG502T410">
    <property type="taxonomic scope" value="Eukaryota"/>
</dbReference>
<dbReference type="RefSeq" id="XP_012188026.1">
    <property type="nucleotide sequence ID" value="XM_012332636.1"/>
</dbReference>
<feature type="chain" id="PRO_5004478152" evidence="2">
    <location>
        <begin position="28"/>
        <end position="504"/>
    </location>
</feature>